<dbReference type="EMBL" id="CAJPEV010002927">
    <property type="protein sequence ID" value="CAG0898451.1"/>
    <property type="molecule type" value="Genomic_DNA"/>
</dbReference>
<keyword evidence="1" id="KW-0805">Transcription regulation</keyword>
<evidence type="ECO:0000313" key="6">
    <source>
        <dbReference type="Proteomes" id="UP000677054"/>
    </source>
</evidence>
<evidence type="ECO:0000256" key="1">
    <source>
        <dbReference type="ARBA" id="ARBA00023015"/>
    </source>
</evidence>
<dbReference type="Pfam" id="PF01381">
    <property type="entry name" value="HTH_3"/>
    <property type="match status" value="1"/>
</dbReference>
<dbReference type="Pfam" id="PF08523">
    <property type="entry name" value="MBF1"/>
    <property type="match status" value="1"/>
</dbReference>
<proteinExistence type="predicted"/>
<feature type="domain" description="HTH cro/C1-type" evidence="4">
    <location>
        <begin position="77"/>
        <end position="133"/>
    </location>
</feature>
<protein>
    <recommendedName>
        <fullName evidence="4">HTH cro/C1-type domain-containing protein</fullName>
    </recommendedName>
</protein>
<evidence type="ECO:0000313" key="5">
    <source>
        <dbReference type="EMBL" id="CAD7250561.1"/>
    </source>
</evidence>
<dbReference type="InterPro" id="IPR013729">
    <property type="entry name" value="MBF1_N"/>
</dbReference>
<dbReference type="SUPFAM" id="SSF47413">
    <property type="entry name" value="lambda repressor-like DNA-binding domains"/>
    <property type="match status" value="1"/>
</dbReference>
<dbReference type="OrthoDB" id="10253401at2759"/>
<dbReference type="Gene3D" id="1.10.260.40">
    <property type="entry name" value="lambda repressor-like DNA-binding domains"/>
    <property type="match status" value="1"/>
</dbReference>
<dbReference type="GO" id="GO:0003677">
    <property type="term" value="F:DNA binding"/>
    <property type="evidence" value="ECO:0007669"/>
    <property type="project" value="UniProtKB-KW"/>
</dbReference>
<gene>
    <name evidence="5" type="ORF">DSTB1V02_LOCUS10334</name>
</gene>
<dbReference type="InterPro" id="IPR010982">
    <property type="entry name" value="Lambda_DNA-bd_dom_sf"/>
</dbReference>
<dbReference type="CDD" id="cd00093">
    <property type="entry name" value="HTH_XRE"/>
    <property type="match status" value="1"/>
</dbReference>
<accession>A0A7R9AAY6</accession>
<evidence type="ECO:0000256" key="3">
    <source>
        <dbReference type="ARBA" id="ARBA00023163"/>
    </source>
</evidence>
<dbReference type="InterPro" id="IPR001387">
    <property type="entry name" value="Cro/C1-type_HTH"/>
</dbReference>
<dbReference type="PROSITE" id="PS50943">
    <property type="entry name" value="HTH_CROC1"/>
    <property type="match status" value="1"/>
</dbReference>
<keyword evidence="2" id="KW-0238">DNA-binding</keyword>
<evidence type="ECO:0000256" key="2">
    <source>
        <dbReference type="ARBA" id="ARBA00023125"/>
    </source>
</evidence>
<dbReference type="EMBL" id="LR902444">
    <property type="protein sequence ID" value="CAD7250561.1"/>
    <property type="molecule type" value="Genomic_DNA"/>
</dbReference>
<keyword evidence="6" id="KW-1185">Reference proteome</keyword>
<keyword evidence="3" id="KW-0804">Transcription</keyword>
<organism evidence="5">
    <name type="scientific">Darwinula stevensoni</name>
    <dbReference type="NCBI Taxonomy" id="69355"/>
    <lineage>
        <taxon>Eukaryota</taxon>
        <taxon>Metazoa</taxon>
        <taxon>Ecdysozoa</taxon>
        <taxon>Arthropoda</taxon>
        <taxon>Crustacea</taxon>
        <taxon>Oligostraca</taxon>
        <taxon>Ostracoda</taxon>
        <taxon>Podocopa</taxon>
        <taxon>Podocopida</taxon>
        <taxon>Darwinulocopina</taxon>
        <taxon>Darwinuloidea</taxon>
        <taxon>Darwinulidae</taxon>
        <taxon>Darwinula</taxon>
    </lineage>
</organism>
<name>A0A7R9AAY6_9CRUS</name>
<dbReference type="PANTHER" id="PTHR10245">
    <property type="entry name" value="ENDOTHELIAL DIFFERENTIATION-RELATED FACTOR 1 MULTIPROTEIN BRIDGING FACTOR 1"/>
    <property type="match status" value="1"/>
</dbReference>
<evidence type="ECO:0000259" key="4">
    <source>
        <dbReference type="PROSITE" id="PS50943"/>
    </source>
</evidence>
<dbReference type="GO" id="GO:0005634">
    <property type="term" value="C:nucleus"/>
    <property type="evidence" value="ECO:0007669"/>
    <property type="project" value="TreeGrafter"/>
</dbReference>
<sequence>MTPSIRRRFPIAITLYSLPNNQALNAAQRQGVPVETTKKFNAGTNKHTGTTLNTTRLDRETEELKHDKVTLDVGRLIQQGRQAKNMTQKDLATRINEKPQVINDYEAGRAIPNQAIMGKIERILGKELPIALQLAESSFVAKKKEKQICLLGQRIECSSLFVTQEASEKKNICPWMSTGRLFPGSDLSYPLIISHVLLGSCWLFLQVTSLWCWHPFDYPLLSLQ</sequence>
<reference evidence="5" key="1">
    <citation type="submission" date="2020-11" db="EMBL/GenBank/DDBJ databases">
        <authorList>
            <person name="Tran Van P."/>
        </authorList>
    </citation>
    <scope>NUCLEOTIDE SEQUENCE</scope>
</reference>
<dbReference type="AlphaFoldDB" id="A0A7R9AAY6"/>
<dbReference type="Proteomes" id="UP000677054">
    <property type="component" value="Unassembled WGS sequence"/>
</dbReference>
<dbReference type="SMART" id="SM00530">
    <property type="entry name" value="HTH_XRE"/>
    <property type="match status" value="1"/>
</dbReference>
<dbReference type="PANTHER" id="PTHR10245:SF15">
    <property type="entry name" value="ENDOTHELIAL DIFFERENTIATION-RELATED FACTOR 1"/>
    <property type="match status" value="1"/>
</dbReference>